<dbReference type="Pfam" id="PF11489">
    <property type="entry name" value="Aim21"/>
    <property type="match status" value="1"/>
</dbReference>
<evidence type="ECO:0000256" key="1">
    <source>
        <dbReference type="ARBA" id="ARBA00002092"/>
    </source>
</evidence>
<feature type="compositionally biased region" description="Polar residues" evidence="5">
    <location>
        <begin position="658"/>
        <end position="668"/>
    </location>
</feature>
<evidence type="ECO:0000256" key="2">
    <source>
        <dbReference type="ARBA" id="ARBA00004134"/>
    </source>
</evidence>
<accession>A0ABR4NW78</accession>
<feature type="compositionally biased region" description="Polar residues" evidence="5">
    <location>
        <begin position="220"/>
        <end position="238"/>
    </location>
</feature>
<evidence type="ECO:0000313" key="6">
    <source>
        <dbReference type="EMBL" id="KAL3232972.1"/>
    </source>
</evidence>
<feature type="compositionally biased region" description="Basic and acidic residues" evidence="5">
    <location>
        <begin position="169"/>
        <end position="182"/>
    </location>
</feature>
<protein>
    <recommendedName>
        <fullName evidence="4">Altered inheritance of mitochondria protein 21</fullName>
    </recommendedName>
</protein>
<feature type="compositionally biased region" description="Low complexity" evidence="5">
    <location>
        <begin position="326"/>
        <end position="339"/>
    </location>
</feature>
<feature type="compositionally biased region" description="Basic and acidic residues" evidence="5">
    <location>
        <begin position="445"/>
        <end position="455"/>
    </location>
</feature>
<feature type="region of interest" description="Disordered" evidence="5">
    <location>
        <begin position="74"/>
        <end position="470"/>
    </location>
</feature>
<evidence type="ECO:0000256" key="4">
    <source>
        <dbReference type="ARBA" id="ARBA00021016"/>
    </source>
</evidence>
<feature type="region of interest" description="Disordered" evidence="5">
    <location>
        <begin position="485"/>
        <end position="542"/>
    </location>
</feature>
<dbReference type="Proteomes" id="UP001623330">
    <property type="component" value="Unassembled WGS sequence"/>
</dbReference>
<feature type="compositionally biased region" description="Basic residues" evidence="5">
    <location>
        <begin position="525"/>
        <end position="536"/>
    </location>
</feature>
<evidence type="ECO:0000256" key="5">
    <source>
        <dbReference type="SAM" id="MobiDB-lite"/>
    </source>
</evidence>
<gene>
    <name evidence="6" type="ORF">RNJ44_04888</name>
</gene>
<evidence type="ECO:0000313" key="7">
    <source>
        <dbReference type="Proteomes" id="UP001623330"/>
    </source>
</evidence>
<feature type="compositionally biased region" description="Basic and acidic residues" evidence="5">
    <location>
        <begin position="499"/>
        <end position="515"/>
    </location>
</feature>
<comment type="subcellular location">
    <subcellularLocation>
        <location evidence="2">Cytoplasm</location>
        <location evidence="2">Cytoskeleton</location>
        <location evidence="2">Actin patch</location>
    </subcellularLocation>
</comment>
<comment type="function">
    <text evidence="1">Involved in mitochondrial migration along actin filaments.</text>
</comment>
<evidence type="ECO:0000256" key="3">
    <source>
        <dbReference type="ARBA" id="ARBA00006466"/>
    </source>
</evidence>
<dbReference type="InterPro" id="IPR021582">
    <property type="entry name" value="Aim21"/>
</dbReference>
<feature type="compositionally biased region" description="Basic and acidic residues" evidence="5">
    <location>
        <begin position="88"/>
        <end position="102"/>
    </location>
</feature>
<sequence>MASDEDTSVPYIPERPRRRATQVDVSDRQLEKERSKTSGDLPKIPERPLKHATTDEINDLVSNTAKELEEIEAMVQHPSVPSSRPRRVVKDEERVEAEEPKVPSRRPKVVAAKLKSQSPEVEINKGDGSKSQITETETEIEPETVTIESKNVEGEKVGDPTTSAVGIIEPKKIEDSIEHSPDESSSIEQSSTEPKQVPKIPQRPQRPMRKSTSEEVKEPNTVQEEAATSSVNTKLQVSDNEDVVAIKSTDIDSSLTEETTGTADSQDKSNTSQSTTPENSVEVDEDSEGANQELELGSVQSAEKGILDDTKEKSDQSLEKNDSTQINNNYSNESIESTNRNNSVQTLGEEKPTDVSKEVKSEGNEKSNPEVAKKEDDRVSKISEGEDDNERETSELVDAKPSGDDDENEKKPQIPVERPKKRGPPPVPKKPSSRIAAFQEMLQKQQEKQFEKPIPEDDDSNESIPKNEARSKFVNNLNGLFALPGMVPGGVPPPALAKKIQDPQTRPKDDSDRKATSGLSDVRHGRARGPRGRKLPSKVSATEKVEVKEVGNDIEVFTTWRLKIGNTDEKDDYTGDDIDFRDQDNIVESAEKEMEHQEEMEMERELLAMTDGENTNVSSDNGSTPEPEVPETSAVDDSSETPEQGNHVENTELEASVVNGNESQESLE</sequence>
<feature type="compositionally biased region" description="Low complexity" evidence="5">
    <location>
        <begin position="183"/>
        <end position="193"/>
    </location>
</feature>
<name>A0ABR4NW78_9SACH</name>
<feature type="compositionally biased region" description="Basic and acidic residues" evidence="5">
    <location>
        <begin position="348"/>
        <end position="384"/>
    </location>
</feature>
<feature type="region of interest" description="Disordered" evidence="5">
    <location>
        <begin position="592"/>
        <end position="668"/>
    </location>
</feature>
<feature type="region of interest" description="Disordered" evidence="5">
    <location>
        <begin position="1"/>
        <end position="50"/>
    </location>
</feature>
<keyword evidence="7" id="KW-1185">Reference proteome</keyword>
<feature type="compositionally biased region" description="Basic and acidic residues" evidence="5">
    <location>
        <begin position="391"/>
        <end position="412"/>
    </location>
</feature>
<comment type="similarity">
    <text evidence="3">Belongs to the AIM21 family.</text>
</comment>
<feature type="compositionally biased region" description="Basic and acidic residues" evidence="5">
    <location>
        <begin position="25"/>
        <end position="50"/>
    </location>
</feature>
<feature type="compositionally biased region" description="Polar residues" evidence="5">
    <location>
        <begin position="612"/>
        <end position="624"/>
    </location>
</feature>
<reference evidence="6 7" key="1">
    <citation type="submission" date="2024-05" db="EMBL/GenBank/DDBJ databases">
        <title>Long read based assembly of the Candida bracarensis genome reveals expanded adhesin content.</title>
        <authorList>
            <person name="Marcet-Houben M."/>
            <person name="Ksiezopolska E."/>
            <person name="Gabaldon T."/>
        </authorList>
    </citation>
    <scope>NUCLEOTIDE SEQUENCE [LARGE SCALE GENOMIC DNA]</scope>
    <source>
        <strain evidence="6 7">CBM6</strain>
    </source>
</reference>
<feature type="compositionally biased region" description="Basic and acidic residues" evidence="5">
    <location>
        <begin position="592"/>
        <end position="606"/>
    </location>
</feature>
<feature type="compositionally biased region" description="Polar residues" evidence="5">
    <location>
        <begin position="251"/>
        <end position="279"/>
    </location>
</feature>
<organism evidence="6 7">
    <name type="scientific">Nakaseomyces bracarensis</name>
    <dbReference type="NCBI Taxonomy" id="273131"/>
    <lineage>
        <taxon>Eukaryota</taxon>
        <taxon>Fungi</taxon>
        <taxon>Dikarya</taxon>
        <taxon>Ascomycota</taxon>
        <taxon>Saccharomycotina</taxon>
        <taxon>Saccharomycetes</taxon>
        <taxon>Saccharomycetales</taxon>
        <taxon>Saccharomycetaceae</taxon>
        <taxon>Nakaseomyces</taxon>
    </lineage>
</organism>
<comment type="caution">
    <text evidence="6">The sequence shown here is derived from an EMBL/GenBank/DDBJ whole genome shotgun (WGS) entry which is preliminary data.</text>
</comment>
<proteinExistence type="inferred from homology"/>
<dbReference type="EMBL" id="JBEVYD010000005">
    <property type="protein sequence ID" value="KAL3232972.1"/>
    <property type="molecule type" value="Genomic_DNA"/>
</dbReference>
<feature type="compositionally biased region" description="Basic and acidic residues" evidence="5">
    <location>
        <begin position="305"/>
        <end position="322"/>
    </location>
</feature>